<name>A0A8J4M6T3_9PROT</name>
<feature type="transmembrane region" description="Helical" evidence="4">
    <location>
        <begin position="108"/>
        <end position="128"/>
    </location>
</feature>
<dbReference type="Gene3D" id="1.20.1250.20">
    <property type="entry name" value="MFS general substrate transporter like domains"/>
    <property type="match status" value="1"/>
</dbReference>
<dbReference type="CDD" id="cd17324">
    <property type="entry name" value="MFS_NepI_like"/>
    <property type="match status" value="1"/>
</dbReference>
<dbReference type="SUPFAM" id="SSF103473">
    <property type="entry name" value="MFS general substrate transporter"/>
    <property type="match status" value="1"/>
</dbReference>
<dbReference type="PANTHER" id="PTHR42910">
    <property type="entry name" value="TRANSPORTER SCO4007-RELATED"/>
    <property type="match status" value="1"/>
</dbReference>
<dbReference type="AlphaFoldDB" id="A0A8J4M6T3"/>
<gene>
    <name evidence="6" type="ORF">ENY07_12960</name>
</gene>
<dbReference type="PROSITE" id="PS50850">
    <property type="entry name" value="MFS"/>
    <property type="match status" value="1"/>
</dbReference>
<evidence type="ECO:0000259" key="5">
    <source>
        <dbReference type="PROSITE" id="PS50850"/>
    </source>
</evidence>
<dbReference type="PANTHER" id="PTHR42910:SF1">
    <property type="entry name" value="MAJOR FACILITATOR SUPERFAMILY (MFS) PROFILE DOMAIN-CONTAINING PROTEIN"/>
    <property type="match status" value="1"/>
</dbReference>
<feature type="transmembrane region" description="Helical" evidence="4">
    <location>
        <begin position="309"/>
        <end position="333"/>
    </location>
</feature>
<sequence length="396" mass="40016">MTSSSYSAPASAGLSRATLAAMAFACGAAVANIYYVQPLLGVIGAAFPGAGTWVRLLPTANQLGFAIGLLLLVPLGDGMDRRALIFAQLAELALALVAAALAPGPGMLFASMVLIGIGATLAQQIVPLAAELASPARRGATVGTVMSGLLSGILLGRVVSGTLADLLGWRAVFGLGVGLAGVIAVLLAATLPRGVAKERLSYRRLLASLLALFVELPALRRAALVQAALFGAFSAFWATLALHLADPPFRLGSSAAGLFGLVGLAGVLAAPLAGRISDRRGSRPVIALGALLTLVAWAVFMALDRLAGLIAGTILLDLGVQMALIAHQSVIYALRPEARSRINTVFVTVMFAGGAAGSACGGLAFGIGGWRAVGGLGLALGMAGLFGHLRRSTLRA</sequence>
<dbReference type="InterPro" id="IPR020846">
    <property type="entry name" value="MFS_dom"/>
</dbReference>
<feature type="transmembrane region" description="Helical" evidence="4">
    <location>
        <begin position="372"/>
        <end position="389"/>
    </location>
</feature>
<feature type="transmembrane region" description="Helical" evidence="4">
    <location>
        <begin position="140"/>
        <end position="159"/>
    </location>
</feature>
<keyword evidence="3 4" id="KW-0472">Membrane</keyword>
<feature type="transmembrane region" description="Helical" evidence="4">
    <location>
        <begin position="285"/>
        <end position="303"/>
    </location>
</feature>
<dbReference type="EMBL" id="DTQM01000246">
    <property type="protein sequence ID" value="HGC44111.1"/>
    <property type="molecule type" value="Genomic_DNA"/>
</dbReference>
<dbReference type="GO" id="GO:0022857">
    <property type="term" value="F:transmembrane transporter activity"/>
    <property type="evidence" value="ECO:0007669"/>
    <property type="project" value="InterPro"/>
</dbReference>
<comment type="caution">
    <text evidence="6">The sequence shown here is derived from an EMBL/GenBank/DDBJ whole genome shotgun (WGS) entry which is preliminary data.</text>
</comment>
<organism evidence="6">
    <name type="scientific">Acidicaldus sp</name>
    <dbReference type="NCBI Taxonomy" id="1872105"/>
    <lineage>
        <taxon>Bacteria</taxon>
        <taxon>Pseudomonadati</taxon>
        <taxon>Pseudomonadota</taxon>
        <taxon>Alphaproteobacteria</taxon>
        <taxon>Acetobacterales</taxon>
        <taxon>Acetobacteraceae</taxon>
        <taxon>Acidicaldus</taxon>
    </lineage>
</organism>
<keyword evidence="2 4" id="KW-1133">Transmembrane helix</keyword>
<evidence type="ECO:0000313" key="6">
    <source>
        <dbReference type="EMBL" id="HGC44111.1"/>
    </source>
</evidence>
<evidence type="ECO:0000256" key="2">
    <source>
        <dbReference type="ARBA" id="ARBA00022989"/>
    </source>
</evidence>
<feature type="domain" description="Major facilitator superfamily (MFS) profile" evidence="5">
    <location>
        <begin position="18"/>
        <end position="396"/>
    </location>
</feature>
<feature type="transmembrane region" description="Helical" evidence="4">
    <location>
        <begin position="223"/>
        <end position="245"/>
    </location>
</feature>
<feature type="transmembrane region" description="Helical" evidence="4">
    <location>
        <begin position="171"/>
        <end position="191"/>
    </location>
</feature>
<feature type="transmembrane region" description="Helical" evidence="4">
    <location>
        <begin position="12"/>
        <end position="36"/>
    </location>
</feature>
<dbReference type="InterPro" id="IPR011701">
    <property type="entry name" value="MFS"/>
</dbReference>
<feature type="transmembrane region" description="Helical" evidence="4">
    <location>
        <begin position="251"/>
        <end position="273"/>
    </location>
</feature>
<evidence type="ECO:0000256" key="3">
    <source>
        <dbReference type="ARBA" id="ARBA00023136"/>
    </source>
</evidence>
<keyword evidence="1 4" id="KW-0812">Transmembrane</keyword>
<reference evidence="6" key="1">
    <citation type="journal article" date="2020" name="mSystems">
        <title>Genome- and Community-Level Interaction Insights into Carbon Utilization and Element Cycling Functions of Hydrothermarchaeota in Hydrothermal Sediment.</title>
        <authorList>
            <person name="Zhou Z."/>
            <person name="Liu Y."/>
            <person name="Xu W."/>
            <person name="Pan J."/>
            <person name="Luo Z.H."/>
            <person name="Li M."/>
        </authorList>
    </citation>
    <scope>NUCLEOTIDE SEQUENCE</scope>
    <source>
        <strain evidence="6">SpSt-997</strain>
    </source>
</reference>
<feature type="transmembrane region" description="Helical" evidence="4">
    <location>
        <begin position="345"/>
        <end position="366"/>
    </location>
</feature>
<accession>A0A8J4M6T3</accession>
<feature type="transmembrane region" description="Helical" evidence="4">
    <location>
        <begin position="83"/>
        <end position="102"/>
    </location>
</feature>
<evidence type="ECO:0000256" key="4">
    <source>
        <dbReference type="SAM" id="Phobius"/>
    </source>
</evidence>
<dbReference type="InterPro" id="IPR036259">
    <property type="entry name" value="MFS_trans_sf"/>
</dbReference>
<evidence type="ECO:0000256" key="1">
    <source>
        <dbReference type="ARBA" id="ARBA00022692"/>
    </source>
</evidence>
<dbReference type="Pfam" id="PF07690">
    <property type="entry name" value="MFS_1"/>
    <property type="match status" value="1"/>
</dbReference>
<protein>
    <submittedName>
        <fullName evidence="6">MFS transporter</fullName>
    </submittedName>
</protein>
<feature type="transmembrane region" description="Helical" evidence="4">
    <location>
        <begin position="56"/>
        <end position="76"/>
    </location>
</feature>
<proteinExistence type="predicted"/>